<dbReference type="Proteomes" id="UP001300261">
    <property type="component" value="Unassembled WGS sequence"/>
</dbReference>
<evidence type="ECO:0000256" key="2">
    <source>
        <dbReference type="ARBA" id="ARBA00022692"/>
    </source>
</evidence>
<comment type="caution">
    <text evidence="6">The sequence shown here is derived from an EMBL/GenBank/DDBJ whole genome shotgun (WGS) entry which is preliminary data.</text>
</comment>
<evidence type="ECO:0000256" key="4">
    <source>
        <dbReference type="ARBA" id="ARBA00023136"/>
    </source>
</evidence>
<keyword evidence="4 5" id="KW-0472">Membrane</keyword>
<keyword evidence="7" id="KW-1185">Reference proteome</keyword>
<keyword evidence="1 5" id="KW-1003">Cell membrane</keyword>
<keyword evidence="3 5" id="KW-1133">Transmembrane helix</keyword>
<evidence type="ECO:0000256" key="3">
    <source>
        <dbReference type="ARBA" id="ARBA00022989"/>
    </source>
</evidence>
<sequence length="54" mass="5482">MLEWILILLIVAAAASLLGLPRLAGVAASGAQILIFVVLAILLISLLFGVVAVA</sequence>
<feature type="transmembrane region" description="Helical" evidence="5">
    <location>
        <begin position="34"/>
        <end position="53"/>
    </location>
</feature>
<comment type="similarity">
    <text evidence="5">Belongs to the UPF0391 family.</text>
</comment>
<evidence type="ECO:0000256" key="5">
    <source>
        <dbReference type="HAMAP-Rule" id="MF_01361"/>
    </source>
</evidence>
<proteinExistence type="inferred from homology"/>
<dbReference type="EMBL" id="JAPEVI010000003">
    <property type="protein sequence ID" value="MCX2723954.1"/>
    <property type="molecule type" value="Genomic_DNA"/>
</dbReference>
<dbReference type="PIRSF" id="PIRSF036466">
    <property type="entry name" value="UCP036466"/>
    <property type="match status" value="1"/>
</dbReference>
<name>A0ABT3R3W0_9HYPH</name>
<evidence type="ECO:0000313" key="6">
    <source>
        <dbReference type="EMBL" id="MCX2723954.1"/>
    </source>
</evidence>
<keyword evidence="2 5" id="KW-0812">Transmembrane</keyword>
<comment type="subcellular location">
    <subcellularLocation>
        <location evidence="5">Cell membrane</location>
        <topology evidence="5">Single-pass membrane protein</topology>
    </subcellularLocation>
</comment>
<reference evidence="6 7" key="1">
    <citation type="journal article" date="2016" name="Int. J. Syst. Evol. Microbiol.">
        <title>Labrenzia salina sp. nov., isolated from the rhizosphere of the halophyte Arthrocnemum macrostachyum.</title>
        <authorList>
            <person name="Camacho M."/>
            <person name="Redondo-Gomez S."/>
            <person name="Rodriguez-Llorente I."/>
            <person name="Rohde M."/>
            <person name="Sproer C."/>
            <person name="Schumann P."/>
            <person name="Klenk H.P."/>
            <person name="Montero-Calasanz M.D.C."/>
        </authorList>
    </citation>
    <scope>NUCLEOTIDE SEQUENCE [LARGE SCALE GENOMIC DNA]</scope>
    <source>
        <strain evidence="6 7">DSM 29163</strain>
    </source>
</reference>
<evidence type="ECO:0000313" key="7">
    <source>
        <dbReference type="Proteomes" id="UP001300261"/>
    </source>
</evidence>
<gene>
    <name evidence="6" type="ORF">ON753_16495</name>
</gene>
<organism evidence="6 7">
    <name type="scientific">Roseibium salinum</name>
    <dbReference type="NCBI Taxonomy" id="1604349"/>
    <lineage>
        <taxon>Bacteria</taxon>
        <taxon>Pseudomonadati</taxon>
        <taxon>Pseudomonadota</taxon>
        <taxon>Alphaproteobacteria</taxon>
        <taxon>Hyphomicrobiales</taxon>
        <taxon>Stappiaceae</taxon>
        <taxon>Roseibium</taxon>
    </lineage>
</organism>
<dbReference type="RefSeq" id="WP_265963705.1">
    <property type="nucleotide sequence ID" value="NZ_JAPEVI010000003.1"/>
</dbReference>
<evidence type="ECO:0000256" key="1">
    <source>
        <dbReference type="ARBA" id="ARBA00022475"/>
    </source>
</evidence>
<accession>A0ABT3R3W0</accession>
<protein>
    <recommendedName>
        <fullName evidence="5">UPF0391 membrane protein ON753_16495</fullName>
    </recommendedName>
</protein>
<dbReference type="InterPro" id="IPR009760">
    <property type="entry name" value="DUF1328"/>
</dbReference>
<dbReference type="HAMAP" id="MF_01361">
    <property type="entry name" value="UPF0391"/>
    <property type="match status" value="1"/>
</dbReference>